<keyword evidence="4" id="KW-1185">Reference proteome</keyword>
<dbReference type="STRING" id="1777137.AWB76_03851"/>
<dbReference type="EMBL" id="FCOI02000012">
    <property type="protein sequence ID" value="SAK66522.1"/>
    <property type="molecule type" value="Genomic_DNA"/>
</dbReference>
<keyword evidence="2" id="KW-0732">Signal</keyword>
<reference evidence="4" key="1">
    <citation type="submission" date="2016-01" db="EMBL/GenBank/DDBJ databases">
        <authorList>
            <person name="Peeters Charlotte."/>
        </authorList>
    </citation>
    <scope>NUCLEOTIDE SEQUENCE [LARGE SCALE GENOMIC DNA]</scope>
</reference>
<feature type="compositionally biased region" description="Polar residues" evidence="1">
    <location>
        <begin position="45"/>
        <end position="68"/>
    </location>
</feature>
<feature type="region of interest" description="Disordered" evidence="1">
    <location>
        <begin position="30"/>
        <end position="88"/>
    </location>
</feature>
<dbReference type="RefSeq" id="WP_157696161.1">
    <property type="nucleotide sequence ID" value="NZ_FCOI02000012.1"/>
</dbReference>
<evidence type="ECO:0000313" key="3">
    <source>
        <dbReference type="EMBL" id="SAK66522.1"/>
    </source>
</evidence>
<gene>
    <name evidence="3" type="ORF">AWB76_03851</name>
</gene>
<feature type="signal peptide" evidence="2">
    <location>
        <begin position="1"/>
        <end position="20"/>
    </location>
</feature>
<dbReference type="Proteomes" id="UP000054624">
    <property type="component" value="Unassembled WGS sequence"/>
</dbReference>
<dbReference type="PROSITE" id="PS51257">
    <property type="entry name" value="PROKAR_LIPOPROTEIN"/>
    <property type="match status" value="1"/>
</dbReference>
<evidence type="ECO:0000256" key="1">
    <source>
        <dbReference type="SAM" id="MobiDB-lite"/>
    </source>
</evidence>
<dbReference type="OrthoDB" id="9135717at2"/>
<feature type="chain" id="PRO_5007621490" description="Lipoprotein" evidence="2">
    <location>
        <begin position="21"/>
        <end position="88"/>
    </location>
</feature>
<sequence>MSTVASRHILVACFVVCVCASVCGCGERAAQTSTPVDATNDAPAATQTSELQDWAKQATTRASDQPTQPAMARAASEPLATPVIHTVD</sequence>
<evidence type="ECO:0000256" key="2">
    <source>
        <dbReference type="SAM" id="SignalP"/>
    </source>
</evidence>
<evidence type="ECO:0000313" key="4">
    <source>
        <dbReference type="Proteomes" id="UP000054624"/>
    </source>
</evidence>
<dbReference type="AlphaFoldDB" id="A0A158B8W8"/>
<protein>
    <recommendedName>
        <fullName evidence="5">Lipoprotein</fullName>
    </recommendedName>
</protein>
<proteinExistence type="predicted"/>
<evidence type="ECO:0008006" key="5">
    <source>
        <dbReference type="Google" id="ProtNLM"/>
    </source>
</evidence>
<name>A0A158B8W8_9BURK</name>
<accession>A0A158B8W8</accession>
<organism evidence="3 4">
    <name type="scientific">Caballeronia temeraria</name>
    <dbReference type="NCBI Taxonomy" id="1777137"/>
    <lineage>
        <taxon>Bacteria</taxon>
        <taxon>Pseudomonadati</taxon>
        <taxon>Pseudomonadota</taxon>
        <taxon>Betaproteobacteria</taxon>
        <taxon>Burkholderiales</taxon>
        <taxon>Burkholderiaceae</taxon>
        <taxon>Caballeronia</taxon>
    </lineage>
</organism>